<sequence length="117" mass="12312">MLMVQIPCCLDSADKELGPVGVWASVGHGQDSWAGVCQGEVLICKLVAIDGLSSSSIVLGEVATLGQDDAMEGAALVAESLLTGAEGTEVFSSLGHHICTELQKKFSHWKEEMILIL</sequence>
<dbReference type="OMA" id="VWARVCH"/>
<evidence type="ECO:0000313" key="1">
    <source>
        <dbReference type="Ensembl" id="ENSACIP00000005643.1"/>
    </source>
</evidence>
<dbReference type="AlphaFoldDB" id="A0A3Q0R6T7"/>
<organism evidence="1 2">
    <name type="scientific">Amphilophus citrinellus</name>
    <name type="common">Midas cichlid</name>
    <name type="synonym">Cichlasoma citrinellum</name>
    <dbReference type="NCBI Taxonomy" id="61819"/>
    <lineage>
        <taxon>Eukaryota</taxon>
        <taxon>Metazoa</taxon>
        <taxon>Chordata</taxon>
        <taxon>Craniata</taxon>
        <taxon>Vertebrata</taxon>
        <taxon>Euteleostomi</taxon>
        <taxon>Actinopterygii</taxon>
        <taxon>Neopterygii</taxon>
        <taxon>Teleostei</taxon>
        <taxon>Neoteleostei</taxon>
        <taxon>Acanthomorphata</taxon>
        <taxon>Ovalentaria</taxon>
        <taxon>Cichlomorphae</taxon>
        <taxon>Cichliformes</taxon>
        <taxon>Cichlidae</taxon>
        <taxon>New World cichlids</taxon>
        <taxon>Cichlasomatinae</taxon>
        <taxon>Heroini</taxon>
        <taxon>Amphilophus</taxon>
    </lineage>
</organism>
<dbReference type="Ensembl" id="ENSACIT00000005814.1">
    <property type="protein sequence ID" value="ENSACIP00000005643.1"/>
    <property type="gene ID" value="ENSACIG00000004459.1"/>
</dbReference>
<evidence type="ECO:0000313" key="2">
    <source>
        <dbReference type="Proteomes" id="UP000261340"/>
    </source>
</evidence>
<dbReference type="Proteomes" id="UP000261340">
    <property type="component" value="Unplaced"/>
</dbReference>
<dbReference type="GeneTree" id="ENSGT01120000273411"/>
<name>A0A3Q0R6T7_AMPCI</name>
<protein>
    <submittedName>
        <fullName evidence="1">Uncharacterized protein</fullName>
    </submittedName>
</protein>
<keyword evidence="2" id="KW-1185">Reference proteome</keyword>
<accession>A0A3Q0R6T7</accession>
<reference evidence="1" key="1">
    <citation type="submission" date="2025-08" db="UniProtKB">
        <authorList>
            <consortium name="Ensembl"/>
        </authorList>
    </citation>
    <scope>IDENTIFICATION</scope>
</reference>
<proteinExistence type="predicted"/>
<reference evidence="1" key="2">
    <citation type="submission" date="2025-09" db="UniProtKB">
        <authorList>
            <consortium name="Ensembl"/>
        </authorList>
    </citation>
    <scope>IDENTIFICATION</scope>
</reference>